<sequence length="93" mass="11092">MQLIIEDCLSLRKHYSRWMSHKLIDEQKDRRVDWCRFIMGNLTGAKKNDCETTTPYGALKENEHLQNVAVREAHRNKRSLWYFVRPATGLLRC</sequence>
<evidence type="ECO:0000313" key="2">
    <source>
        <dbReference type="Proteomes" id="UP000299102"/>
    </source>
</evidence>
<dbReference type="EMBL" id="BGZK01000760">
    <property type="protein sequence ID" value="GBP59414.1"/>
    <property type="molecule type" value="Genomic_DNA"/>
</dbReference>
<protein>
    <submittedName>
        <fullName evidence="1">Uncharacterized protein</fullName>
    </submittedName>
</protein>
<accession>A0A4C1XAK1</accession>
<keyword evidence="2" id="KW-1185">Reference proteome</keyword>
<organism evidence="1 2">
    <name type="scientific">Eumeta variegata</name>
    <name type="common">Bagworm moth</name>
    <name type="synonym">Eumeta japonica</name>
    <dbReference type="NCBI Taxonomy" id="151549"/>
    <lineage>
        <taxon>Eukaryota</taxon>
        <taxon>Metazoa</taxon>
        <taxon>Ecdysozoa</taxon>
        <taxon>Arthropoda</taxon>
        <taxon>Hexapoda</taxon>
        <taxon>Insecta</taxon>
        <taxon>Pterygota</taxon>
        <taxon>Neoptera</taxon>
        <taxon>Endopterygota</taxon>
        <taxon>Lepidoptera</taxon>
        <taxon>Glossata</taxon>
        <taxon>Ditrysia</taxon>
        <taxon>Tineoidea</taxon>
        <taxon>Psychidae</taxon>
        <taxon>Oiketicinae</taxon>
        <taxon>Eumeta</taxon>
    </lineage>
</organism>
<reference evidence="1 2" key="1">
    <citation type="journal article" date="2019" name="Commun. Biol.">
        <title>The bagworm genome reveals a unique fibroin gene that provides high tensile strength.</title>
        <authorList>
            <person name="Kono N."/>
            <person name="Nakamura H."/>
            <person name="Ohtoshi R."/>
            <person name="Tomita M."/>
            <person name="Numata K."/>
            <person name="Arakawa K."/>
        </authorList>
    </citation>
    <scope>NUCLEOTIDE SEQUENCE [LARGE SCALE GENOMIC DNA]</scope>
</reference>
<evidence type="ECO:0000313" key="1">
    <source>
        <dbReference type="EMBL" id="GBP59414.1"/>
    </source>
</evidence>
<dbReference type="Proteomes" id="UP000299102">
    <property type="component" value="Unassembled WGS sequence"/>
</dbReference>
<comment type="caution">
    <text evidence="1">The sequence shown here is derived from an EMBL/GenBank/DDBJ whole genome shotgun (WGS) entry which is preliminary data.</text>
</comment>
<dbReference type="OrthoDB" id="10017160at2759"/>
<proteinExistence type="predicted"/>
<gene>
    <name evidence="1" type="ORF">EVAR_47973_1</name>
</gene>
<name>A0A4C1XAK1_EUMVA</name>
<dbReference type="AlphaFoldDB" id="A0A4C1XAK1"/>